<dbReference type="RefSeq" id="WP_168798270.1">
    <property type="nucleotide sequence ID" value="NZ_JBHSNS010000001.1"/>
</dbReference>
<keyword evidence="2" id="KW-1185">Reference proteome</keyword>
<sequence>MQFVAWPDHVAIMKEYRQRGRLRSTTWTAEQADPSAVWQAALPHLASR</sequence>
<evidence type="ECO:0000313" key="2">
    <source>
        <dbReference type="Proteomes" id="UP001596072"/>
    </source>
</evidence>
<name>A0ABW0ZAT5_9ACTN</name>
<proteinExistence type="predicted"/>
<comment type="caution">
    <text evidence="1">The sequence shown here is derived from an EMBL/GenBank/DDBJ whole genome shotgun (WGS) entry which is preliminary data.</text>
</comment>
<protein>
    <submittedName>
        <fullName evidence="1">Uncharacterized protein</fullName>
    </submittedName>
</protein>
<reference evidence="2" key="1">
    <citation type="journal article" date="2019" name="Int. J. Syst. Evol. Microbiol.">
        <title>The Global Catalogue of Microorganisms (GCM) 10K type strain sequencing project: providing services to taxonomists for standard genome sequencing and annotation.</title>
        <authorList>
            <consortium name="The Broad Institute Genomics Platform"/>
            <consortium name="The Broad Institute Genome Sequencing Center for Infectious Disease"/>
            <person name="Wu L."/>
            <person name="Ma J."/>
        </authorList>
    </citation>
    <scope>NUCLEOTIDE SEQUENCE [LARGE SCALE GENOMIC DNA]</scope>
    <source>
        <strain evidence="2">YIM 94188</strain>
    </source>
</reference>
<evidence type="ECO:0000313" key="1">
    <source>
        <dbReference type="EMBL" id="MFC5727382.1"/>
    </source>
</evidence>
<accession>A0ABW0ZAT5</accession>
<organism evidence="1 2">
    <name type="scientific">Nocardioides vastitatis</name>
    <dbReference type="NCBI Taxonomy" id="2568655"/>
    <lineage>
        <taxon>Bacteria</taxon>
        <taxon>Bacillati</taxon>
        <taxon>Actinomycetota</taxon>
        <taxon>Actinomycetes</taxon>
        <taxon>Propionibacteriales</taxon>
        <taxon>Nocardioidaceae</taxon>
        <taxon>Nocardioides</taxon>
    </lineage>
</organism>
<gene>
    <name evidence="1" type="ORF">ACFPQB_00515</name>
</gene>
<dbReference type="EMBL" id="JBHSNS010000001">
    <property type="protein sequence ID" value="MFC5727382.1"/>
    <property type="molecule type" value="Genomic_DNA"/>
</dbReference>
<dbReference type="Proteomes" id="UP001596072">
    <property type="component" value="Unassembled WGS sequence"/>
</dbReference>